<dbReference type="EMBL" id="WTUZ01000015">
    <property type="protein sequence ID" value="MZQ82743.1"/>
    <property type="molecule type" value="Genomic_DNA"/>
</dbReference>
<dbReference type="Pfam" id="PF04343">
    <property type="entry name" value="DUF488"/>
    <property type="match status" value="1"/>
</dbReference>
<dbReference type="AlphaFoldDB" id="A0A6L8UWX4"/>
<dbReference type="InterPro" id="IPR007438">
    <property type="entry name" value="DUF488"/>
</dbReference>
<comment type="caution">
    <text evidence="1">The sequence shown here is derived from an EMBL/GenBank/DDBJ whole genome shotgun (WGS) entry which is preliminary data.</text>
</comment>
<name>A0A6L8UWX4_9BACL</name>
<organism evidence="1 2">
    <name type="scientific">Paenibacillus silvestris</name>
    <dbReference type="NCBI Taxonomy" id="2606219"/>
    <lineage>
        <taxon>Bacteria</taxon>
        <taxon>Bacillati</taxon>
        <taxon>Bacillota</taxon>
        <taxon>Bacilli</taxon>
        <taxon>Bacillales</taxon>
        <taxon>Paenibacillaceae</taxon>
        <taxon>Paenibacillus</taxon>
    </lineage>
</organism>
<accession>A0A6L8UWX4</accession>
<proteinExistence type="predicted"/>
<dbReference type="PANTHER" id="PTHR39337:SF1">
    <property type="entry name" value="BLR5642 PROTEIN"/>
    <property type="match status" value="1"/>
</dbReference>
<protein>
    <submittedName>
        <fullName evidence="1">DUF488 family protein</fullName>
    </submittedName>
</protein>
<evidence type="ECO:0000313" key="2">
    <source>
        <dbReference type="Proteomes" id="UP000481087"/>
    </source>
</evidence>
<reference evidence="1 2" key="1">
    <citation type="submission" date="2019-12" db="EMBL/GenBank/DDBJ databases">
        <title>Paenibacillus sp. nov. sp. isolated from soil.</title>
        <authorList>
            <person name="Kim J."/>
            <person name="Jeong S.E."/>
            <person name="Jung H.S."/>
            <person name="Jeon C.O."/>
        </authorList>
    </citation>
    <scope>NUCLEOTIDE SEQUENCE [LARGE SCALE GENOMIC DNA]</scope>
    <source>
        <strain evidence="1 2">5J-6</strain>
    </source>
</reference>
<dbReference type="PANTHER" id="PTHR39337">
    <property type="entry name" value="BLR5642 PROTEIN"/>
    <property type="match status" value="1"/>
</dbReference>
<keyword evidence="2" id="KW-1185">Reference proteome</keyword>
<dbReference type="Proteomes" id="UP000481087">
    <property type="component" value="Unassembled WGS sequence"/>
</dbReference>
<evidence type="ECO:0000313" key="1">
    <source>
        <dbReference type="EMBL" id="MZQ82743.1"/>
    </source>
</evidence>
<gene>
    <name evidence="1" type="ORF">GQF01_11585</name>
</gene>
<sequence>MSNVYTIGFAEKSLRTFVNHLRENQVTKVVDTRLNNVSQLAGYAKKEDLIYILELVNIKYAHELDLAPTKEILEAIKKKQIAWDEFEKIFVNLIAERKIEQKMDVFLGEEEAVCFLCSEHKPHQCHRRLIVEYLREFNKDIQIHHLF</sequence>